<proteinExistence type="inferred from homology"/>
<dbReference type="SUPFAM" id="SSF53335">
    <property type="entry name" value="S-adenosyl-L-methionine-dependent methyltransferases"/>
    <property type="match status" value="1"/>
</dbReference>
<dbReference type="PANTHER" id="PTHR14614">
    <property type="entry name" value="HEPATOCELLULAR CARCINOMA-ASSOCIATED ANTIGEN"/>
    <property type="match status" value="1"/>
</dbReference>
<keyword evidence="2 4" id="KW-0808">Transferase</keyword>
<dbReference type="EMBL" id="BGPR01027801">
    <property type="protein sequence ID" value="GBN98573.1"/>
    <property type="molecule type" value="Genomic_DNA"/>
</dbReference>
<protein>
    <submittedName>
        <fullName evidence="4">Protein-lysine N-methyltransferase EEF2KMT</fullName>
    </submittedName>
</protein>
<reference evidence="4 5" key="1">
    <citation type="journal article" date="2019" name="Sci. Rep.">
        <title>Orb-weaving spider Araneus ventricosus genome elucidates the spidroin gene catalogue.</title>
        <authorList>
            <person name="Kono N."/>
            <person name="Nakamura H."/>
            <person name="Ohtoshi R."/>
            <person name="Moran D.A.P."/>
            <person name="Shinohara A."/>
            <person name="Yoshida Y."/>
            <person name="Fujiwara M."/>
            <person name="Mori M."/>
            <person name="Tomita M."/>
            <person name="Arakawa K."/>
        </authorList>
    </citation>
    <scope>NUCLEOTIDE SEQUENCE [LARGE SCALE GENOMIC DNA]</scope>
</reference>
<keyword evidence="5" id="KW-1185">Reference proteome</keyword>
<evidence type="ECO:0000313" key="5">
    <source>
        <dbReference type="Proteomes" id="UP000499080"/>
    </source>
</evidence>
<accession>A0A4Y2TFM8</accession>
<dbReference type="InterPro" id="IPR029426">
    <property type="entry name" value="FAM86_N"/>
</dbReference>
<sequence>MQVLLDLIEKIFLSVTKNKKLILSCFEDKALEPLNCDIQEKILNVTVKNPLCLRYPPPVSYQKFFLRCLYDCVERFGSECSDDLAKAYTDILLVQDAENTGYHSYKIDEKCTVTLQENSCFVAKSTTGLQTWEAAKYLSEWCIRNKSYFQNKTILELGSGIGLLGIIILKFCDPAKYIFSDKSDEVIKLLSSNIKINFKNHDNIVTEQRQLMWADISDEEAKVISPDVILGTDIVFDIDTIGSLVQALNILMVKKGTCAYIASTIRNPETNHKFLEQLGRSGLSYQTVESHQKAVFIYDESYTLMLYKIFKEYK</sequence>
<feature type="domain" description="FAM86 N-terminal" evidence="3">
    <location>
        <begin position="4"/>
        <end position="91"/>
    </location>
</feature>
<dbReference type="GO" id="GO:0032991">
    <property type="term" value="C:protein-containing complex"/>
    <property type="evidence" value="ECO:0007669"/>
    <property type="project" value="TreeGrafter"/>
</dbReference>
<dbReference type="PANTHER" id="PTHR14614:SF130">
    <property type="entry name" value="PROTEIN-LYSINE N-METHYLTRANSFERASE EEF2KMT"/>
    <property type="match status" value="1"/>
</dbReference>
<dbReference type="GO" id="GO:0008168">
    <property type="term" value="F:methyltransferase activity"/>
    <property type="evidence" value="ECO:0007669"/>
    <property type="project" value="UniProtKB-KW"/>
</dbReference>
<dbReference type="InterPro" id="IPR019410">
    <property type="entry name" value="Methyltransf_16"/>
</dbReference>
<dbReference type="AlphaFoldDB" id="A0A4Y2TFM8"/>
<evidence type="ECO:0000313" key="4">
    <source>
        <dbReference type="EMBL" id="GBN98573.1"/>
    </source>
</evidence>
<dbReference type="GO" id="GO:0032259">
    <property type="term" value="P:methylation"/>
    <property type="evidence" value="ECO:0007669"/>
    <property type="project" value="UniProtKB-KW"/>
</dbReference>
<comment type="caution">
    <text evidence="4">The sequence shown here is derived from an EMBL/GenBank/DDBJ whole genome shotgun (WGS) entry which is preliminary data.</text>
</comment>
<evidence type="ECO:0000256" key="2">
    <source>
        <dbReference type="ARBA" id="ARBA00022679"/>
    </source>
</evidence>
<dbReference type="Proteomes" id="UP000499080">
    <property type="component" value="Unassembled WGS sequence"/>
</dbReference>
<dbReference type="Pfam" id="PF14904">
    <property type="entry name" value="FAM86"/>
    <property type="match status" value="1"/>
</dbReference>
<dbReference type="InterPro" id="IPR029063">
    <property type="entry name" value="SAM-dependent_MTases_sf"/>
</dbReference>
<dbReference type="Pfam" id="PF10294">
    <property type="entry name" value="Methyltransf_16"/>
    <property type="match status" value="1"/>
</dbReference>
<organism evidence="4 5">
    <name type="scientific">Araneus ventricosus</name>
    <name type="common">Orbweaver spider</name>
    <name type="synonym">Epeira ventricosa</name>
    <dbReference type="NCBI Taxonomy" id="182803"/>
    <lineage>
        <taxon>Eukaryota</taxon>
        <taxon>Metazoa</taxon>
        <taxon>Ecdysozoa</taxon>
        <taxon>Arthropoda</taxon>
        <taxon>Chelicerata</taxon>
        <taxon>Arachnida</taxon>
        <taxon>Araneae</taxon>
        <taxon>Araneomorphae</taxon>
        <taxon>Entelegynae</taxon>
        <taxon>Araneoidea</taxon>
        <taxon>Araneidae</taxon>
        <taxon>Araneus</taxon>
    </lineage>
</organism>
<evidence type="ECO:0000256" key="1">
    <source>
        <dbReference type="ARBA" id="ARBA00005511"/>
    </source>
</evidence>
<gene>
    <name evidence="4" type="primary">EEF2KMT</name>
    <name evidence="4" type="ORF">AVEN_241247_1</name>
</gene>
<name>A0A4Y2TFM8_ARAVE</name>
<keyword evidence="4" id="KW-0489">Methyltransferase</keyword>
<comment type="similarity">
    <text evidence="1">Belongs to the class I-like SAM-binding methyltransferase superfamily. EEF2KMT family.</text>
</comment>
<evidence type="ECO:0000259" key="3">
    <source>
        <dbReference type="Pfam" id="PF14904"/>
    </source>
</evidence>
<dbReference type="Gene3D" id="3.40.50.150">
    <property type="entry name" value="Vaccinia Virus protein VP39"/>
    <property type="match status" value="1"/>
</dbReference>
<dbReference type="OrthoDB" id="194386at2759"/>